<protein>
    <submittedName>
        <fullName evidence="1">Uncharacterized protein</fullName>
    </submittedName>
</protein>
<sequence length="169" mass="19257">MTTKRARVFRSSSNGELGLLLNQLKPIESPVIPSVKKRATAAPPPSFILPKPVHKPVGKVNSKVAPEVKVPEYPRRSIFTVGSSVGREKDERKVDEWRWEFPFSCFLCKKKIQENKDLFMYGYLRAFCSPKCRGIQIDLEERDRETSPAPPKHTQIAALQMKTRNPPPE</sequence>
<accession>A0ACB7XPQ0</accession>
<keyword evidence="2" id="KW-1185">Reference proteome</keyword>
<proteinExistence type="predicted"/>
<comment type="caution">
    <text evidence="1">The sequence shown here is derived from an EMBL/GenBank/DDBJ whole genome shotgun (WGS) entry which is preliminary data.</text>
</comment>
<reference evidence="1 2" key="1">
    <citation type="journal article" date="2021" name="Hortic Res">
        <title>High-quality reference genome and annotation aids understanding of berry development for evergreen blueberry (Vaccinium darrowii).</title>
        <authorList>
            <person name="Yu J."/>
            <person name="Hulse-Kemp A.M."/>
            <person name="Babiker E."/>
            <person name="Staton M."/>
        </authorList>
    </citation>
    <scope>NUCLEOTIDE SEQUENCE [LARGE SCALE GENOMIC DNA]</scope>
    <source>
        <strain evidence="2">cv. NJ 8807/NJ 8810</strain>
        <tissue evidence="1">Young leaf</tissue>
    </source>
</reference>
<name>A0ACB7XPQ0_9ERIC</name>
<organism evidence="1 2">
    <name type="scientific">Vaccinium darrowii</name>
    <dbReference type="NCBI Taxonomy" id="229202"/>
    <lineage>
        <taxon>Eukaryota</taxon>
        <taxon>Viridiplantae</taxon>
        <taxon>Streptophyta</taxon>
        <taxon>Embryophyta</taxon>
        <taxon>Tracheophyta</taxon>
        <taxon>Spermatophyta</taxon>
        <taxon>Magnoliopsida</taxon>
        <taxon>eudicotyledons</taxon>
        <taxon>Gunneridae</taxon>
        <taxon>Pentapetalae</taxon>
        <taxon>asterids</taxon>
        <taxon>Ericales</taxon>
        <taxon>Ericaceae</taxon>
        <taxon>Vaccinioideae</taxon>
        <taxon>Vaccinieae</taxon>
        <taxon>Vaccinium</taxon>
    </lineage>
</organism>
<evidence type="ECO:0000313" key="2">
    <source>
        <dbReference type="Proteomes" id="UP000828048"/>
    </source>
</evidence>
<dbReference type="EMBL" id="CM037151">
    <property type="protein sequence ID" value="KAH7842799.1"/>
    <property type="molecule type" value="Genomic_DNA"/>
</dbReference>
<evidence type="ECO:0000313" key="1">
    <source>
        <dbReference type="EMBL" id="KAH7842799.1"/>
    </source>
</evidence>
<dbReference type="Proteomes" id="UP000828048">
    <property type="component" value="Chromosome 1"/>
</dbReference>
<gene>
    <name evidence="1" type="ORF">Vadar_009394</name>
</gene>